<accession>A0A1M7ZLS2</accession>
<feature type="transmembrane region" description="Helical" evidence="1">
    <location>
        <begin position="43"/>
        <end position="61"/>
    </location>
</feature>
<name>A0A1M7ZLS2_9HYPH</name>
<keyword evidence="1" id="KW-1133">Transmembrane helix</keyword>
<proteinExistence type="predicted"/>
<evidence type="ECO:0000313" key="2">
    <source>
        <dbReference type="EMBL" id="SHO65837.1"/>
    </source>
</evidence>
<keyword evidence="3" id="KW-1185">Reference proteome</keyword>
<reference evidence="2 3" key="1">
    <citation type="submission" date="2016-12" db="EMBL/GenBank/DDBJ databases">
        <authorList>
            <person name="Song W.-J."/>
            <person name="Kurnit D.M."/>
        </authorList>
    </citation>
    <scope>NUCLEOTIDE SEQUENCE [LARGE SCALE GENOMIC DNA]</scope>
    <source>
        <strain evidence="2 3">DSM 19599</strain>
    </source>
</reference>
<feature type="transmembrane region" description="Helical" evidence="1">
    <location>
        <begin position="6"/>
        <end position="31"/>
    </location>
</feature>
<dbReference type="AlphaFoldDB" id="A0A1M7ZLS2"/>
<keyword evidence="1" id="KW-0472">Membrane</keyword>
<evidence type="ECO:0000256" key="1">
    <source>
        <dbReference type="SAM" id="Phobius"/>
    </source>
</evidence>
<sequence>MTAVLAWLAVACGAVVLGAVLSILFGLVVVVRGVVAGAPLVRVYPVPFAAIVFVGRPPVIANDGTNFEVRR</sequence>
<protein>
    <submittedName>
        <fullName evidence="2">Uncharacterized protein</fullName>
    </submittedName>
</protein>
<organism evidence="2 3">
    <name type="scientific">Pseudoxanthobacter soli DSM 19599</name>
    <dbReference type="NCBI Taxonomy" id="1123029"/>
    <lineage>
        <taxon>Bacteria</taxon>
        <taxon>Pseudomonadati</taxon>
        <taxon>Pseudomonadota</taxon>
        <taxon>Alphaproteobacteria</taxon>
        <taxon>Hyphomicrobiales</taxon>
        <taxon>Segnochrobactraceae</taxon>
        <taxon>Pseudoxanthobacter</taxon>
    </lineage>
</organism>
<dbReference type="RefSeq" id="WP_073629033.1">
    <property type="nucleotide sequence ID" value="NZ_FRXO01000004.1"/>
</dbReference>
<dbReference type="Proteomes" id="UP000186406">
    <property type="component" value="Unassembled WGS sequence"/>
</dbReference>
<evidence type="ECO:0000313" key="3">
    <source>
        <dbReference type="Proteomes" id="UP000186406"/>
    </source>
</evidence>
<gene>
    <name evidence="2" type="ORF">SAMN02745172_02484</name>
</gene>
<dbReference type="STRING" id="1123029.SAMN02745172_02484"/>
<keyword evidence="1" id="KW-0812">Transmembrane</keyword>
<dbReference type="EMBL" id="FRXO01000004">
    <property type="protein sequence ID" value="SHO65837.1"/>
    <property type="molecule type" value="Genomic_DNA"/>
</dbReference>